<dbReference type="SMART" id="SM00387">
    <property type="entry name" value="HATPase_c"/>
    <property type="match status" value="1"/>
</dbReference>
<keyword evidence="6" id="KW-0902">Two-component regulatory system</keyword>
<dbReference type="Pfam" id="PF14689">
    <property type="entry name" value="SPOB_a"/>
    <property type="match status" value="1"/>
</dbReference>
<dbReference type="InterPro" id="IPR016120">
    <property type="entry name" value="Sig_transdc_His_kin_SpoOB"/>
</dbReference>
<comment type="caution">
    <text evidence="9">The sequence shown here is derived from an EMBL/GenBank/DDBJ whole genome shotgun (WGS) entry which is preliminary data.</text>
</comment>
<dbReference type="PROSITE" id="PS50109">
    <property type="entry name" value="HIS_KIN"/>
    <property type="match status" value="1"/>
</dbReference>
<evidence type="ECO:0000256" key="5">
    <source>
        <dbReference type="ARBA" id="ARBA00022840"/>
    </source>
</evidence>
<feature type="domain" description="Histidine kinase" evidence="8">
    <location>
        <begin position="249"/>
        <end position="442"/>
    </location>
</feature>
<feature type="transmembrane region" description="Helical" evidence="7">
    <location>
        <begin position="89"/>
        <end position="112"/>
    </location>
</feature>
<evidence type="ECO:0000256" key="4">
    <source>
        <dbReference type="ARBA" id="ARBA00022777"/>
    </source>
</evidence>
<sequence length="447" mass="50676">MEFPLLLKVGSLVTFPEALTASWFCFRFFGLRPPRFFPRLILLAIAASVLIVISLALADPLIQPFAGMVLYFAVLSLVCPDLPWKVRAFLTLVTGLLFFLVELSSVVYLASIGGSLPTDPGDWPLYRFFQKFWPAHALLGSSALWMEITGRSPGRRVLHFLMNERNRYIQHYVVLAFVQCFLLILLFMTRYVHVRESGMRLLFYVGIFAVIVISFLTVRLIARARDEAIRVTQEAFVGDLMQMLTTIRGQRHDFVNHVQTMYAMLTMKKHEQLKQYMEEVVGEIRSVTRLAEKIPATALESLLMAKQAIAQVKQIRFEYRLTELPEGLSAVRSIDLVRIVGNLVDNAFDEVMKQKESSRIVTLDIDQAEGELCISVGNAGDPLTEAERKRIFTPGYSTKKKGHEGLGLPIVVERVRHYGGDVEVGFQPERGIVFTARIPINPEVRHV</sequence>
<gene>
    <name evidence="9" type="primary">txxe 2708</name>
    <name evidence="9" type="ORF">TXXE_17090</name>
</gene>
<dbReference type="SUPFAM" id="SSF55874">
    <property type="entry name" value="ATPase domain of HSP90 chaperone/DNA topoisomerase II/histidine kinase"/>
    <property type="match status" value="1"/>
</dbReference>
<dbReference type="SUPFAM" id="SSF55890">
    <property type="entry name" value="Sporulation response regulatory protein Spo0B"/>
    <property type="match status" value="1"/>
</dbReference>
<keyword evidence="3" id="KW-0547">Nucleotide-binding</keyword>
<dbReference type="InterPro" id="IPR003594">
    <property type="entry name" value="HATPase_dom"/>
</dbReference>
<dbReference type="RefSeq" id="WP_213486108.1">
    <property type="nucleotide sequence ID" value="NZ_CAJRAY010000085.1"/>
</dbReference>
<keyword evidence="4 9" id="KW-0418">Kinase</keyword>
<keyword evidence="7" id="KW-1133">Transmembrane helix</keyword>
<evidence type="ECO:0000256" key="3">
    <source>
        <dbReference type="ARBA" id="ARBA00022741"/>
    </source>
</evidence>
<dbReference type="Gene3D" id="1.10.287.130">
    <property type="match status" value="1"/>
</dbReference>
<feature type="transmembrane region" description="Helical" evidence="7">
    <location>
        <begin position="201"/>
        <end position="222"/>
    </location>
</feature>
<evidence type="ECO:0000256" key="7">
    <source>
        <dbReference type="SAM" id="Phobius"/>
    </source>
</evidence>
<feature type="transmembrane region" description="Helical" evidence="7">
    <location>
        <begin position="36"/>
        <end position="58"/>
    </location>
</feature>
<name>A0ABM8V807_THEXY</name>
<feature type="transmembrane region" description="Helical" evidence="7">
    <location>
        <begin position="64"/>
        <end position="82"/>
    </location>
</feature>
<dbReference type="Gene3D" id="3.30.565.10">
    <property type="entry name" value="Histidine kinase-like ATPase, C-terminal domain"/>
    <property type="match status" value="1"/>
</dbReference>
<organism evidence="9 10">
    <name type="scientific">Thermobacillus xylanilyticus</name>
    <dbReference type="NCBI Taxonomy" id="76633"/>
    <lineage>
        <taxon>Bacteria</taxon>
        <taxon>Bacillati</taxon>
        <taxon>Bacillota</taxon>
        <taxon>Bacilli</taxon>
        <taxon>Bacillales</taxon>
        <taxon>Paenibacillaceae</taxon>
        <taxon>Thermobacillus</taxon>
    </lineage>
</organism>
<proteinExistence type="predicted"/>
<evidence type="ECO:0000259" key="8">
    <source>
        <dbReference type="PROSITE" id="PS50109"/>
    </source>
</evidence>
<dbReference type="Proteomes" id="UP000681526">
    <property type="component" value="Unassembled WGS sequence"/>
</dbReference>
<feature type="transmembrane region" description="Helical" evidence="7">
    <location>
        <begin position="6"/>
        <end position="29"/>
    </location>
</feature>
<keyword evidence="5" id="KW-0067">ATP-binding</keyword>
<dbReference type="PANTHER" id="PTHR40448:SF1">
    <property type="entry name" value="TWO-COMPONENT SENSOR HISTIDINE KINASE"/>
    <property type="match status" value="1"/>
</dbReference>
<reference evidence="9 10" key="1">
    <citation type="submission" date="2021-04" db="EMBL/GenBank/DDBJ databases">
        <authorList>
            <person name="Rakotoarivonina H."/>
        </authorList>
    </citation>
    <scope>NUCLEOTIDE SEQUENCE [LARGE SCALE GENOMIC DNA]</scope>
    <source>
        <strain evidence="9 10">XE</strain>
    </source>
</reference>
<dbReference type="Pfam" id="PF02518">
    <property type="entry name" value="HATPase_c"/>
    <property type="match status" value="1"/>
</dbReference>
<dbReference type="InterPro" id="IPR039506">
    <property type="entry name" value="SPOB_a"/>
</dbReference>
<dbReference type="InterPro" id="IPR036890">
    <property type="entry name" value="HATPase_C_sf"/>
</dbReference>
<evidence type="ECO:0000256" key="6">
    <source>
        <dbReference type="ARBA" id="ARBA00023012"/>
    </source>
</evidence>
<evidence type="ECO:0000256" key="1">
    <source>
        <dbReference type="ARBA" id="ARBA00022553"/>
    </source>
</evidence>
<keyword evidence="7" id="KW-0812">Transmembrane</keyword>
<accession>A0ABM8V807</accession>
<dbReference type="InterPro" id="IPR005467">
    <property type="entry name" value="His_kinase_dom"/>
</dbReference>
<evidence type="ECO:0000313" key="9">
    <source>
        <dbReference type="EMBL" id="CAG5091925.1"/>
    </source>
</evidence>
<keyword evidence="2" id="KW-0808">Transferase</keyword>
<keyword evidence="7" id="KW-0472">Membrane</keyword>
<evidence type="ECO:0000256" key="2">
    <source>
        <dbReference type="ARBA" id="ARBA00022679"/>
    </source>
</evidence>
<keyword evidence="10" id="KW-1185">Reference proteome</keyword>
<dbReference type="EMBL" id="CAJRAY010000085">
    <property type="protein sequence ID" value="CAG5091925.1"/>
    <property type="molecule type" value="Genomic_DNA"/>
</dbReference>
<dbReference type="GO" id="GO:0016301">
    <property type="term" value="F:kinase activity"/>
    <property type="evidence" value="ECO:0007669"/>
    <property type="project" value="UniProtKB-KW"/>
</dbReference>
<feature type="transmembrane region" description="Helical" evidence="7">
    <location>
        <begin position="169"/>
        <end position="189"/>
    </location>
</feature>
<protein>
    <submittedName>
        <fullName evidence="9">Signal transduction histidine kinase regulating citrate/malate metabolism</fullName>
    </submittedName>
</protein>
<dbReference type="PANTHER" id="PTHR40448">
    <property type="entry name" value="TWO-COMPONENT SENSOR HISTIDINE KINASE"/>
    <property type="match status" value="1"/>
</dbReference>
<keyword evidence="1" id="KW-0597">Phosphoprotein</keyword>
<evidence type="ECO:0000313" key="10">
    <source>
        <dbReference type="Proteomes" id="UP000681526"/>
    </source>
</evidence>